<dbReference type="Gene3D" id="3.40.630.30">
    <property type="match status" value="1"/>
</dbReference>
<sequence length="149" mass="16803">MIKQIDIRDRKSAENVLNIQIPSYKVEAEIIGSYDIPPLKDTVDTLLGCGETFFGYYQDEELCGVVSIKEENDEVDIYRLIVHPTHFRKGIAQRLLNFIVSSCEAGTIKVATGSKNTPAVHFYEKNGFEKVKEVIVGKGLALTYFEKKL</sequence>
<dbReference type="Pfam" id="PF13673">
    <property type="entry name" value="Acetyltransf_10"/>
    <property type="match status" value="1"/>
</dbReference>
<dbReference type="SUPFAM" id="SSF55729">
    <property type="entry name" value="Acyl-CoA N-acyltransferases (Nat)"/>
    <property type="match status" value="1"/>
</dbReference>
<name>A0A285SKE6_9BACL</name>
<dbReference type="Proteomes" id="UP000219636">
    <property type="component" value="Unassembled WGS sequence"/>
</dbReference>
<dbReference type="PANTHER" id="PTHR13947:SF37">
    <property type="entry name" value="LD18367P"/>
    <property type="match status" value="1"/>
</dbReference>
<dbReference type="RefSeq" id="WP_097073227.1">
    <property type="nucleotide sequence ID" value="NZ_OBMQ01000004.1"/>
</dbReference>
<evidence type="ECO:0000313" key="4">
    <source>
        <dbReference type="Proteomes" id="UP000219636"/>
    </source>
</evidence>
<dbReference type="InterPro" id="IPR050769">
    <property type="entry name" value="NAT_camello-type"/>
</dbReference>
<dbReference type="EMBL" id="OBMQ01000004">
    <property type="protein sequence ID" value="SOC06448.1"/>
    <property type="molecule type" value="Genomic_DNA"/>
</dbReference>
<dbReference type="AlphaFoldDB" id="A0A285SKE6"/>
<organism evidence="3 4">
    <name type="scientific">Ureibacillus xyleni</name>
    <dbReference type="NCBI Taxonomy" id="614648"/>
    <lineage>
        <taxon>Bacteria</taxon>
        <taxon>Bacillati</taxon>
        <taxon>Bacillota</taxon>
        <taxon>Bacilli</taxon>
        <taxon>Bacillales</taxon>
        <taxon>Caryophanaceae</taxon>
        <taxon>Ureibacillus</taxon>
    </lineage>
</organism>
<evidence type="ECO:0000313" key="3">
    <source>
        <dbReference type="EMBL" id="SOC06448.1"/>
    </source>
</evidence>
<dbReference type="CDD" id="cd04301">
    <property type="entry name" value="NAT_SF"/>
    <property type="match status" value="1"/>
</dbReference>
<evidence type="ECO:0000256" key="1">
    <source>
        <dbReference type="ARBA" id="ARBA00022679"/>
    </source>
</evidence>
<feature type="domain" description="N-acetyltransferase" evidence="2">
    <location>
        <begin position="1"/>
        <end position="149"/>
    </location>
</feature>
<dbReference type="InterPro" id="IPR000182">
    <property type="entry name" value="GNAT_dom"/>
</dbReference>
<proteinExistence type="predicted"/>
<gene>
    <name evidence="3" type="ORF">SAMN05880501_104281</name>
</gene>
<dbReference type="OrthoDB" id="46888at2"/>
<dbReference type="GO" id="GO:0008080">
    <property type="term" value="F:N-acetyltransferase activity"/>
    <property type="evidence" value="ECO:0007669"/>
    <property type="project" value="InterPro"/>
</dbReference>
<reference evidence="4" key="1">
    <citation type="submission" date="2017-08" db="EMBL/GenBank/DDBJ databases">
        <authorList>
            <person name="Varghese N."/>
            <person name="Submissions S."/>
        </authorList>
    </citation>
    <scope>NUCLEOTIDE SEQUENCE [LARGE SCALE GENOMIC DNA]</scope>
    <source>
        <strain evidence="4">JC22</strain>
    </source>
</reference>
<accession>A0A285SKE6</accession>
<dbReference type="InterPro" id="IPR016181">
    <property type="entry name" value="Acyl_CoA_acyltransferase"/>
</dbReference>
<keyword evidence="4" id="KW-1185">Reference proteome</keyword>
<protein>
    <submittedName>
        <fullName evidence="3">Acetyltransferase (GNAT) family protein</fullName>
    </submittedName>
</protein>
<keyword evidence="1 3" id="KW-0808">Transferase</keyword>
<dbReference type="PROSITE" id="PS51186">
    <property type="entry name" value="GNAT"/>
    <property type="match status" value="1"/>
</dbReference>
<dbReference type="PANTHER" id="PTHR13947">
    <property type="entry name" value="GNAT FAMILY N-ACETYLTRANSFERASE"/>
    <property type="match status" value="1"/>
</dbReference>
<evidence type="ECO:0000259" key="2">
    <source>
        <dbReference type="PROSITE" id="PS51186"/>
    </source>
</evidence>